<evidence type="ECO:0000313" key="1">
    <source>
        <dbReference type="EMBL" id="MFM2484673.1"/>
    </source>
</evidence>
<sequence>MLQALRLLWTLAGTIYGQISGMLDAERAYEGIVPLTKKALQGGTNFNDPDIQRAILEIEKLPPFGARRNNFRKEYLKNKSDFLSLPDDPRHLDNGVWW</sequence>
<proteinExistence type="predicted"/>
<dbReference type="EMBL" id="JBEQCT010000002">
    <property type="protein sequence ID" value="MFM2484673.1"/>
    <property type="molecule type" value="Genomic_DNA"/>
</dbReference>
<organism evidence="1 2">
    <name type="scientific">Celerinatantimonas yamalensis</name>
    <dbReference type="NCBI Taxonomy" id="559956"/>
    <lineage>
        <taxon>Bacteria</taxon>
        <taxon>Pseudomonadati</taxon>
        <taxon>Pseudomonadota</taxon>
        <taxon>Gammaproteobacteria</taxon>
        <taxon>Celerinatantimonadaceae</taxon>
        <taxon>Celerinatantimonas</taxon>
    </lineage>
</organism>
<keyword evidence="2" id="KW-1185">Reference proteome</keyword>
<gene>
    <name evidence="1" type="ORF">ABUE30_06275</name>
</gene>
<accession>A0ABW9G5Y0</accession>
<reference evidence="1 2" key="1">
    <citation type="journal article" date="2013" name="Int. J. Syst. Evol. Microbiol.">
        <title>Celerinatantimonas yamalensis sp. nov., a cold-adapted diazotrophic bacterium from a cold permafrost brine.</title>
        <authorList>
            <person name="Shcherbakova V."/>
            <person name="Chuvilskaya N."/>
            <person name="Rivkina E."/>
            <person name="Demidov N."/>
            <person name="Uchaeva V."/>
            <person name="Suetin S."/>
            <person name="Suzina N."/>
            <person name="Gilichinsky D."/>
        </authorList>
    </citation>
    <scope>NUCLEOTIDE SEQUENCE [LARGE SCALE GENOMIC DNA]</scope>
    <source>
        <strain evidence="1 2">C7</strain>
    </source>
</reference>
<protein>
    <submittedName>
        <fullName evidence="1">Uncharacterized protein</fullName>
    </submittedName>
</protein>
<dbReference type="Proteomes" id="UP001629953">
    <property type="component" value="Unassembled WGS sequence"/>
</dbReference>
<dbReference type="RefSeq" id="WP_408622859.1">
    <property type="nucleotide sequence ID" value="NZ_JBEQCT010000002.1"/>
</dbReference>
<comment type="caution">
    <text evidence="1">The sequence shown here is derived from an EMBL/GenBank/DDBJ whole genome shotgun (WGS) entry which is preliminary data.</text>
</comment>
<name>A0ABW9G5Y0_9GAMM</name>
<evidence type="ECO:0000313" key="2">
    <source>
        <dbReference type="Proteomes" id="UP001629953"/>
    </source>
</evidence>